<evidence type="ECO:0000256" key="2">
    <source>
        <dbReference type="SAM" id="Phobius"/>
    </source>
</evidence>
<feature type="transmembrane region" description="Helical" evidence="2">
    <location>
        <begin position="29"/>
        <end position="45"/>
    </location>
</feature>
<proteinExistence type="predicted"/>
<name>A0A543PXU1_9MICO</name>
<evidence type="ECO:0000313" key="3">
    <source>
        <dbReference type="EMBL" id="TQM64044.1"/>
    </source>
</evidence>
<evidence type="ECO:0000313" key="5">
    <source>
        <dbReference type="Proteomes" id="UP000316747"/>
    </source>
</evidence>
<keyword evidence="2" id="KW-0812">Transmembrane</keyword>
<organism evidence="4 6">
    <name type="scientific">Humibacillus xanthopallidus</name>
    <dbReference type="NCBI Taxonomy" id="412689"/>
    <lineage>
        <taxon>Bacteria</taxon>
        <taxon>Bacillati</taxon>
        <taxon>Actinomycetota</taxon>
        <taxon>Actinomycetes</taxon>
        <taxon>Micrococcales</taxon>
        <taxon>Intrasporangiaceae</taxon>
        <taxon>Humibacillus</taxon>
    </lineage>
</organism>
<dbReference type="RefSeq" id="WP_141821753.1">
    <property type="nucleotide sequence ID" value="NZ_BAAAQC010000013.1"/>
</dbReference>
<evidence type="ECO:0000256" key="1">
    <source>
        <dbReference type="SAM" id="MobiDB-lite"/>
    </source>
</evidence>
<keyword evidence="5" id="KW-1185">Reference proteome</keyword>
<dbReference type="EMBL" id="VFPM01000001">
    <property type="protein sequence ID" value="TQM64044.1"/>
    <property type="molecule type" value="Genomic_DNA"/>
</dbReference>
<keyword evidence="2" id="KW-1133">Transmembrane helix</keyword>
<dbReference type="OrthoDB" id="4870732at2"/>
<accession>A0A543PXU1</accession>
<dbReference type="Proteomes" id="UP000316747">
    <property type="component" value="Unassembled WGS sequence"/>
</dbReference>
<sequence length="81" mass="8704">MGPGVVLAVLGAILTFAVRANTSVINLTIVGIILMVAGGGMIWHARKGSRRQRIVTREERPAGSATPTHTVRQTIEERDID</sequence>
<reference evidence="3 5" key="1">
    <citation type="submission" date="2019-06" db="EMBL/GenBank/DDBJ databases">
        <title>Genome sequencing of plant associated microbes to promote plant fitness in Sorghum bicolor and Oryza sativa.</title>
        <authorList>
            <person name="Coleman-Derr D."/>
        </authorList>
    </citation>
    <scope>NUCLEOTIDE SEQUENCE [LARGE SCALE GENOMIC DNA]</scope>
    <source>
        <strain evidence="3 5">KV-663</strain>
    </source>
</reference>
<dbReference type="EMBL" id="VFQF01000001">
    <property type="protein sequence ID" value="TQN48870.1"/>
    <property type="molecule type" value="Genomic_DNA"/>
</dbReference>
<dbReference type="Proteomes" id="UP000320085">
    <property type="component" value="Unassembled WGS sequence"/>
</dbReference>
<comment type="caution">
    <text evidence="4">The sequence shown here is derived from an EMBL/GenBank/DDBJ whole genome shotgun (WGS) entry which is preliminary data.</text>
</comment>
<evidence type="ECO:0000313" key="4">
    <source>
        <dbReference type="EMBL" id="TQN48870.1"/>
    </source>
</evidence>
<protein>
    <submittedName>
        <fullName evidence="4">Uncharacterized protein</fullName>
    </submittedName>
</protein>
<dbReference type="AlphaFoldDB" id="A0A543PXU1"/>
<reference evidence="4 6" key="2">
    <citation type="submission" date="2019-06" db="EMBL/GenBank/DDBJ databases">
        <title>Sequencing the genomes of 1000 actinobacteria strains.</title>
        <authorList>
            <person name="Klenk H.-P."/>
        </authorList>
    </citation>
    <scope>NUCLEOTIDE SEQUENCE [LARGE SCALE GENOMIC DNA]</scope>
    <source>
        <strain evidence="4 6">DSM 21776</strain>
    </source>
</reference>
<evidence type="ECO:0000313" key="6">
    <source>
        <dbReference type="Proteomes" id="UP000320085"/>
    </source>
</evidence>
<keyword evidence="2" id="KW-0472">Membrane</keyword>
<gene>
    <name evidence="3" type="ORF">FBY41_0403</name>
    <name evidence="4" type="ORF">FHX52_2024</name>
</gene>
<feature type="region of interest" description="Disordered" evidence="1">
    <location>
        <begin position="50"/>
        <end position="81"/>
    </location>
</feature>